<dbReference type="Pfam" id="PF03017">
    <property type="entry name" value="Transposase_23"/>
    <property type="match status" value="1"/>
</dbReference>
<organism evidence="2">
    <name type="scientific">Zea mays</name>
    <name type="common">Maize</name>
    <dbReference type="NCBI Taxonomy" id="4577"/>
    <lineage>
        <taxon>Eukaryota</taxon>
        <taxon>Viridiplantae</taxon>
        <taxon>Streptophyta</taxon>
        <taxon>Embryophyta</taxon>
        <taxon>Tracheophyta</taxon>
        <taxon>Spermatophyta</taxon>
        <taxon>Magnoliopsida</taxon>
        <taxon>Liliopsida</taxon>
        <taxon>Poales</taxon>
        <taxon>Poaceae</taxon>
        <taxon>PACMAD clade</taxon>
        <taxon>Panicoideae</taxon>
        <taxon>Andropogonodae</taxon>
        <taxon>Andropogoneae</taxon>
        <taxon>Tripsacinae</taxon>
        <taxon>Zea</taxon>
    </lineage>
</organism>
<evidence type="ECO:0000313" key="2">
    <source>
        <dbReference type="EMBL" id="ACG26526.1"/>
    </source>
</evidence>
<dbReference type="AlphaFoldDB" id="B6SNU3"/>
<sequence>MLRSDPVAKGTITSTNPNTVLGGENLGTQFCEVVVNVVLKRDADLPRPYDHMETMGDAYMMPVAWPYKRMKVSKASKSSHVATGNSGIC</sequence>
<dbReference type="EMBL" id="EU954408">
    <property type="protein sequence ID" value="ACG26526.1"/>
    <property type="molecule type" value="mRNA"/>
</dbReference>
<protein>
    <recommendedName>
        <fullName evidence="1">Transposase Tnp1/En/Spm-like domain-containing protein</fullName>
    </recommendedName>
</protein>
<proteinExistence type="evidence at transcript level"/>
<reference evidence="2" key="1">
    <citation type="journal article" date="2009" name="Plant Mol. Biol.">
        <title>Insights into corn genes derived from large-scale cDNA sequencing.</title>
        <authorList>
            <person name="Alexandrov N.N."/>
            <person name="Brover V.V."/>
            <person name="Freidin S."/>
            <person name="Troukhan M.E."/>
            <person name="Tatarinova T.V."/>
            <person name="Zhang H."/>
            <person name="Swaller T.J."/>
            <person name="Lu Y.P."/>
            <person name="Bouck J."/>
            <person name="Flavell R.B."/>
            <person name="Feldmann K.A."/>
        </authorList>
    </citation>
    <scope>NUCLEOTIDE SEQUENCE</scope>
</reference>
<feature type="domain" description="Transposase Tnp1/En/Spm-like" evidence="1">
    <location>
        <begin position="4"/>
        <end position="58"/>
    </location>
</feature>
<accession>B6SNU3</accession>
<dbReference type="InterPro" id="IPR004264">
    <property type="entry name" value="Transposase_23"/>
</dbReference>
<evidence type="ECO:0000259" key="1">
    <source>
        <dbReference type="Pfam" id="PF03017"/>
    </source>
</evidence>
<name>B6SNU3_MAIZE</name>